<dbReference type="EMBL" id="PVUF01000001">
    <property type="protein sequence ID" value="PRZ49871.1"/>
    <property type="molecule type" value="Genomic_DNA"/>
</dbReference>
<keyword evidence="4" id="KW-1185">Reference proteome</keyword>
<dbReference type="AlphaFoldDB" id="A0A2T1AMM8"/>
<evidence type="ECO:0000313" key="1">
    <source>
        <dbReference type="EMBL" id="PRZ49871.1"/>
    </source>
</evidence>
<evidence type="ECO:0000313" key="2">
    <source>
        <dbReference type="EMBL" id="WOI31979.1"/>
    </source>
</evidence>
<proteinExistence type="predicted"/>
<dbReference type="Proteomes" id="UP000237718">
    <property type="component" value="Unassembled WGS sequence"/>
</dbReference>
<reference evidence="2 4" key="2">
    <citation type="submission" date="2023-10" db="EMBL/GenBank/DDBJ databases">
        <title>Eight complete genome sequences of bacteria isolated from laboratory stock of Giant Kelp gametophytes.</title>
        <authorList>
            <person name="Tolentino B."/>
            <person name="Nuzhdin S."/>
        </authorList>
    </citation>
    <scope>NUCLEOTIDE SEQUENCE [LARGE SCALE GENOMIC DNA]</scope>
    <source>
        <strain evidence="2 4">LC.270.F.C4</strain>
    </source>
</reference>
<name>A0A2T1AMM8_TRISK</name>
<accession>A0A2T1AMM8</accession>
<evidence type="ECO:0000313" key="4">
    <source>
        <dbReference type="Proteomes" id="UP001302666"/>
    </source>
</evidence>
<gene>
    <name evidence="1" type="ORF">CLV89_10185</name>
    <name evidence="2" type="ORF">R1T40_13520</name>
</gene>
<sequence length="85" mass="10217">MLSYDWIVLVTLGLDRWDTPRRPRTTYEIEREEAWQATAEHQTALRQARRKALLLPLRTLIARMFTRRSHVRHLRARPRTPASRV</sequence>
<protein>
    <submittedName>
        <fullName evidence="1">Uncharacterized protein</fullName>
    </submittedName>
</protein>
<organism evidence="1 3">
    <name type="scientific">Tritonibacter scottomollicae</name>
    <name type="common">Epibacterium scottomollicae</name>
    <dbReference type="NCBI Taxonomy" id="483013"/>
    <lineage>
        <taxon>Bacteria</taxon>
        <taxon>Pseudomonadati</taxon>
        <taxon>Pseudomonadota</taxon>
        <taxon>Alphaproteobacteria</taxon>
        <taxon>Rhodobacterales</taxon>
        <taxon>Paracoccaceae</taxon>
        <taxon>Tritonibacter</taxon>
    </lineage>
</organism>
<dbReference type="RefSeq" id="WP_106161444.1">
    <property type="nucleotide sequence ID" value="NZ_CP136704.1"/>
</dbReference>
<evidence type="ECO:0000313" key="3">
    <source>
        <dbReference type="Proteomes" id="UP000237718"/>
    </source>
</evidence>
<dbReference type="EMBL" id="CP136704">
    <property type="protein sequence ID" value="WOI31979.1"/>
    <property type="molecule type" value="Genomic_DNA"/>
</dbReference>
<reference evidence="1 3" key="1">
    <citation type="submission" date="2018-03" db="EMBL/GenBank/DDBJ databases">
        <title>Genomic Encyclopedia of Archaeal and Bacterial Type Strains, Phase II (KMG-II): from individual species to whole genera.</title>
        <authorList>
            <person name="Goeker M."/>
        </authorList>
    </citation>
    <scope>NUCLEOTIDE SEQUENCE [LARGE SCALE GENOMIC DNA]</scope>
    <source>
        <strain evidence="1 3">DSM 25328</strain>
    </source>
</reference>
<dbReference type="Proteomes" id="UP001302666">
    <property type="component" value="Chromosome"/>
</dbReference>